<evidence type="ECO:0000313" key="2">
    <source>
        <dbReference type="EMBL" id="KAB1281543.1"/>
    </source>
</evidence>
<accession>A0A5N4EDF9</accession>
<feature type="region of interest" description="Disordered" evidence="1">
    <location>
        <begin position="1"/>
        <end position="33"/>
    </location>
</feature>
<feature type="region of interest" description="Disordered" evidence="1">
    <location>
        <begin position="120"/>
        <end position="142"/>
    </location>
</feature>
<evidence type="ECO:0000313" key="3">
    <source>
        <dbReference type="Proteomes" id="UP000299084"/>
    </source>
</evidence>
<reference evidence="2 3" key="1">
    <citation type="journal article" date="2019" name="Mol. Ecol. Resour.">
        <title>Improving Illumina assemblies with Hi-C and long reads: an example with the North African dromedary.</title>
        <authorList>
            <person name="Elbers J.P."/>
            <person name="Rogers M.F."/>
            <person name="Perelman P.L."/>
            <person name="Proskuryakova A.A."/>
            <person name="Serdyukova N.A."/>
            <person name="Johnson W.E."/>
            <person name="Horin P."/>
            <person name="Corander J."/>
            <person name="Murphy D."/>
            <person name="Burger P.A."/>
        </authorList>
    </citation>
    <scope>NUCLEOTIDE SEQUENCE [LARGE SCALE GENOMIC DNA]</scope>
    <source>
        <strain evidence="2">Drom800</strain>
        <tissue evidence="2">Blood</tissue>
    </source>
</reference>
<feature type="region of interest" description="Disordered" evidence="1">
    <location>
        <begin position="435"/>
        <end position="504"/>
    </location>
</feature>
<feature type="compositionally biased region" description="Polar residues" evidence="1">
    <location>
        <begin position="495"/>
        <end position="504"/>
    </location>
</feature>
<feature type="region of interest" description="Disordered" evidence="1">
    <location>
        <begin position="54"/>
        <end position="76"/>
    </location>
</feature>
<comment type="caution">
    <text evidence="2">The sequence shown here is derived from an EMBL/GenBank/DDBJ whole genome shotgun (WGS) entry which is preliminary data.</text>
</comment>
<feature type="compositionally biased region" description="Basic residues" evidence="1">
    <location>
        <begin position="12"/>
        <end position="22"/>
    </location>
</feature>
<dbReference type="Proteomes" id="UP000299084">
    <property type="component" value="Unassembled WGS sequence"/>
</dbReference>
<gene>
    <name evidence="2" type="ORF">Cadr_000004972</name>
</gene>
<evidence type="ECO:0000256" key="1">
    <source>
        <dbReference type="SAM" id="MobiDB-lite"/>
    </source>
</evidence>
<dbReference type="AlphaFoldDB" id="A0A5N4EDF9"/>
<feature type="compositionally biased region" description="Gly residues" evidence="1">
    <location>
        <begin position="133"/>
        <end position="142"/>
    </location>
</feature>
<sequence>MSQPPPTLSRCRERRRPHRSTSQHRASTEDGPVLKGRKSWVFGLRCGNLRALVGPSHPLPVTSPTHVHADTGNRKGSLSDLLQEKASPGRDPALENLLDEEKRETMALVSGNRILKQFPGPSRAAELDRDRGCSGGSSRGGGPRGLPCRLFPLVLVQVGGGEVWGLTTGAKALFCFTAETMLAGEKEKMPEELLQLEGRLVEEAMVGLDGTTERGNGKAETRPPFYREPSLNSGGPVCCNRGVLAHPRPENKSAFIRDRVAHHSLKGEHGQLWGGRIGETKEGFTEEVSGEAFQGVVRGRRGVRKKREAKAAPGFQFKALADVRHMQHLWRTRNRKSQALSPGAAGWELHVSTPSLGPGCVGYQQREDLATWVRERLADAHCPPTAVPSAWPFVFLELLVVSGHLRRQALHTLMPATLRTRTVIHSPCVSSLEGGKAGNQTQLPCKANRSPRERPLPVSTPEAKLPIRWPSPRPPGFGKLGKQQSPLGHQGEVTPGNQPSALHNPNTLNALWSRKRRAATLRIFTNIF</sequence>
<name>A0A5N4EDF9_CAMDR</name>
<proteinExistence type="predicted"/>
<organism evidence="2 3">
    <name type="scientific">Camelus dromedarius</name>
    <name type="common">Dromedary</name>
    <name type="synonym">Arabian camel</name>
    <dbReference type="NCBI Taxonomy" id="9838"/>
    <lineage>
        <taxon>Eukaryota</taxon>
        <taxon>Metazoa</taxon>
        <taxon>Chordata</taxon>
        <taxon>Craniata</taxon>
        <taxon>Vertebrata</taxon>
        <taxon>Euteleostomi</taxon>
        <taxon>Mammalia</taxon>
        <taxon>Eutheria</taxon>
        <taxon>Laurasiatheria</taxon>
        <taxon>Artiodactyla</taxon>
        <taxon>Tylopoda</taxon>
        <taxon>Camelidae</taxon>
        <taxon>Camelus</taxon>
    </lineage>
</organism>
<protein>
    <submittedName>
        <fullName evidence="2">Uncharacterized protein</fullName>
    </submittedName>
</protein>
<dbReference type="EMBL" id="JWIN03000003">
    <property type="protein sequence ID" value="KAB1281543.1"/>
    <property type="molecule type" value="Genomic_DNA"/>
</dbReference>
<keyword evidence="3" id="KW-1185">Reference proteome</keyword>